<dbReference type="GO" id="GO:0019481">
    <property type="term" value="P:L-alanine catabolic process, by transamination"/>
    <property type="evidence" value="ECO:0007669"/>
    <property type="project" value="TreeGrafter"/>
</dbReference>
<evidence type="ECO:0000256" key="8">
    <source>
        <dbReference type="ARBA" id="ARBA00022898"/>
    </source>
</evidence>
<dbReference type="EMBL" id="BNJQ01000018">
    <property type="protein sequence ID" value="GHP07813.1"/>
    <property type="molecule type" value="Genomic_DNA"/>
</dbReference>
<sequence length="536" mass="57525">MFASSSCALLRRITQASCGAASYSYSLNQATLTTGSTASRALCASSWGTNTTTTTTMTTTRHFSSASSSSSSSSAGAAGAAGAAGELAQWEYAEPPTLPPHDYKPPPYDGPPKEEVIAMRQQFLNPAIFHFYKQPVLITNGHMQYLYDEKGRRFLDAFAGIVTVSVGHSHPAVMKAAADQLTKLQHTTTIYFNEQTSLYAKEFVERMPKNSNLSRVYFVNSGSEANDLAMLMARLYTGNNNVVALSNGYHGTSVGTMGLTALHTWKYPVAHGEGIVHAPCPMSFRGTHGDDVDAYVRDLNNVIMTQTSGRIAGFFHETIQGVGGGVPLLDGYLPKAYEAVRAAGGVCIADEVQTGFGRTGTAYWGFENQGVTPDIVTMAKGIGNGFPLAAVVTTPEIAQTLAQRLHFNTYGAQPVVSAVGRAVLKAIDDDGLQENSLRVGARLMQRLKTLQDKHDLIGEVRGKGLMMALELVTDRATKVPAKEETTVIFERLKELGVLIGKGGLHGNVFRIKPPMCFSEADADFLCDALDLALSEL</sequence>
<dbReference type="PANTHER" id="PTHR45688:SF3">
    <property type="entry name" value="ALANINE--GLYOXYLATE AMINOTRANSFERASE 2, MITOCHONDRIAL"/>
    <property type="match status" value="1"/>
</dbReference>
<comment type="similarity">
    <text evidence="3 11">Belongs to the class-III pyridoxal-phosphate-dependent aminotransferase family.</text>
</comment>
<keyword evidence="9" id="KW-0809">Transit peptide</keyword>
<dbReference type="PROSITE" id="PS00600">
    <property type="entry name" value="AA_TRANSFER_CLASS_3"/>
    <property type="match status" value="1"/>
</dbReference>
<keyword evidence="6 12" id="KW-0032">Aminotransferase</keyword>
<proteinExistence type="inferred from homology"/>
<comment type="caution">
    <text evidence="12">The sequence shown here is derived from an EMBL/GenBank/DDBJ whole genome shotgun (WGS) entry which is preliminary data.</text>
</comment>
<evidence type="ECO:0000256" key="5">
    <source>
        <dbReference type="ARBA" id="ARBA00013049"/>
    </source>
</evidence>
<dbReference type="GO" id="GO:0030170">
    <property type="term" value="F:pyridoxal phosphate binding"/>
    <property type="evidence" value="ECO:0007669"/>
    <property type="project" value="InterPro"/>
</dbReference>
<dbReference type="InterPro" id="IPR015424">
    <property type="entry name" value="PyrdxlP-dep_Trfase"/>
</dbReference>
<dbReference type="InterPro" id="IPR005814">
    <property type="entry name" value="Aminotrans_3"/>
</dbReference>
<keyword evidence="13" id="KW-1185">Reference proteome</keyword>
<dbReference type="PANTHER" id="PTHR45688">
    <property type="match status" value="1"/>
</dbReference>
<dbReference type="Gene3D" id="3.90.1150.10">
    <property type="entry name" value="Aspartate Aminotransferase, domain 1"/>
    <property type="match status" value="1"/>
</dbReference>
<dbReference type="InterPro" id="IPR049704">
    <property type="entry name" value="Aminotrans_3_PPA_site"/>
</dbReference>
<organism evidence="12 13">
    <name type="scientific">Pycnococcus provasolii</name>
    <dbReference type="NCBI Taxonomy" id="41880"/>
    <lineage>
        <taxon>Eukaryota</taxon>
        <taxon>Viridiplantae</taxon>
        <taxon>Chlorophyta</taxon>
        <taxon>Pseudoscourfieldiophyceae</taxon>
        <taxon>Pseudoscourfieldiales</taxon>
        <taxon>Pycnococcaceae</taxon>
        <taxon>Pycnococcus</taxon>
    </lineage>
</organism>
<evidence type="ECO:0000256" key="11">
    <source>
        <dbReference type="RuleBase" id="RU003560"/>
    </source>
</evidence>
<dbReference type="SUPFAM" id="SSF53383">
    <property type="entry name" value="PLP-dependent transferases"/>
    <property type="match status" value="1"/>
</dbReference>
<dbReference type="GO" id="GO:0009436">
    <property type="term" value="P:glyoxylate catabolic process"/>
    <property type="evidence" value="ECO:0007669"/>
    <property type="project" value="TreeGrafter"/>
</dbReference>
<dbReference type="GO" id="GO:0005739">
    <property type="term" value="C:mitochondrion"/>
    <property type="evidence" value="ECO:0007669"/>
    <property type="project" value="UniProtKB-SubCell"/>
</dbReference>
<keyword evidence="8 11" id="KW-0663">Pyridoxal phosphate</keyword>
<evidence type="ECO:0000256" key="2">
    <source>
        <dbReference type="ARBA" id="ARBA00004173"/>
    </source>
</evidence>
<gene>
    <name evidence="12" type="ORF">PPROV_000655500</name>
</gene>
<dbReference type="Gene3D" id="3.40.640.10">
    <property type="entry name" value="Type I PLP-dependent aspartate aminotransferase-like (Major domain)"/>
    <property type="match status" value="1"/>
</dbReference>
<name>A0A830HM97_9CHLO</name>
<accession>A0A830HM97</accession>
<protein>
    <recommendedName>
        <fullName evidence="5">alanine--glyoxylate transaminase</fullName>
        <ecNumber evidence="5">2.6.1.44</ecNumber>
    </recommendedName>
</protein>
<dbReference type="OrthoDB" id="10261433at2759"/>
<evidence type="ECO:0000256" key="7">
    <source>
        <dbReference type="ARBA" id="ARBA00022679"/>
    </source>
</evidence>
<evidence type="ECO:0000313" key="13">
    <source>
        <dbReference type="Proteomes" id="UP000660262"/>
    </source>
</evidence>
<dbReference type="Proteomes" id="UP000660262">
    <property type="component" value="Unassembled WGS sequence"/>
</dbReference>
<dbReference type="EC" id="2.6.1.44" evidence="5"/>
<keyword evidence="10" id="KW-0496">Mitochondrion</keyword>
<comment type="cofactor">
    <cofactor evidence="1">
        <name>pyridoxal 5'-phosphate</name>
        <dbReference type="ChEBI" id="CHEBI:597326"/>
    </cofactor>
</comment>
<dbReference type="GO" id="GO:0008453">
    <property type="term" value="F:alanine-glyoxylate transaminase activity"/>
    <property type="evidence" value="ECO:0007669"/>
    <property type="project" value="UniProtKB-EC"/>
</dbReference>
<evidence type="ECO:0000256" key="10">
    <source>
        <dbReference type="ARBA" id="ARBA00023128"/>
    </source>
</evidence>
<evidence type="ECO:0000256" key="9">
    <source>
        <dbReference type="ARBA" id="ARBA00022946"/>
    </source>
</evidence>
<evidence type="ECO:0000256" key="3">
    <source>
        <dbReference type="ARBA" id="ARBA00008954"/>
    </source>
</evidence>
<dbReference type="InterPro" id="IPR015421">
    <property type="entry name" value="PyrdxlP-dep_Trfase_major"/>
</dbReference>
<dbReference type="Pfam" id="PF00202">
    <property type="entry name" value="Aminotran_3"/>
    <property type="match status" value="1"/>
</dbReference>
<keyword evidence="7 12" id="KW-0808">Transferase</keyword>
<evidence type="ECO:0000313" key="12">
    <source>
        <dbReference type="EMBL" id="GHP07813.1"/>
    </source>
</evidence>
<evidence type="ECO:0000256" key="4">
    <source>
        <dbReference type="ARBA" id="ARBA00011881"/>
    </source>
</evidence>
<evidence type="ECO:0000256" key="1">
    <source>
        <dbReference type="ARBA" id="ARBA00001933"/>
    </source>
</evidence>
<dbReference type="CDD" id="cd00610">
    <property type="entry name" value="OAT_like"/>
    <property type="match status" value="1"/>
</dbReference>
<comment type="subcellular location">
    <subcellularLocation>
        <location evidence="2">Mitochondrion</location>
    </subcellularLocation>
</comment>
<dbReference type="AlphaFoldDB" id="A0A830HM97"/>
<dbReference type="FunFam" id="3.40.640.10:FF:000004">
    <property type="entry name" value="Acetylornithine aminotransferase"/>
    <property type="match status" value="1"/>
</dbReference>
<evidence type="ECO:0000256" key="6">
    <source>
        <dbReference type="ARBA" id="ARBA00022576"/>
    </source>
</evidence>
<dbReference type="InterPro" id="IPR015422">
    <property type="entry name" value="PyrdxlP-dep_Trfase_small"/>
</dbReference>
<comment type="subunit">
    <text evidence="4">Homotetramer.</text>
</comment>
<reference evidence="12" key="1">
    <citation type="submission" date="2020-10" db="EMBL/GenBank/DDBJ databases">
        <title>Unveiling of a novel bifunctional photoreceptor, Dualchrome1, isolated from a cosmopolitan green alga.</title>
        <authorList>
            <person name="Suzuki S."/>
            <person name="Kawachi M."/>
        </authorList>
    </citation>
    <scope>NUCLEOTIDE SEQUENCE</scope>
    <source>
        <strain evidence="12">NIES 2893</strain>
    </source>
</reference>